<dbReference type="InterPro" id="IPR050950">
    <property type="entry name" value="HTH-type_LysR_regulators"/>
</dbReference>
<dbReference type="InterPro" id="IPR000847">
    <property type="entry name" value="LysR_HTH_N"/>
</dbReference>
<dbReference type="SUPFAM" id="SSF53850">
    <property type="entry name" value="Periplasmic binding protein-like II"/>
    <property type="match status" value="1"/>
</dbReference>
<proteinExistence type="inferred from homology"/>
<evidence type="ECO:0000313" key="7">
    <source>
        <dbReference type="EMBL" id="MEH2558006.1"/>
    </source>
</evidence>
<evidence type="ECO:0000256" key="2">
    <source>
        <dbReference type="ARBA" id="ARBA00009437"/>
    </source>
</evidence>
<dbReference type="InterPro" id="IPR036388">
    <property type="entry name" value="WH-like_DNA-bd_sf"/>
</dbReference>
<reference evidence="7 8" key="1">
    <citation type="submission" date="2024-02" db="EMBL/GenBank/DDBJ databases">
        <title>Adaptive strategies in a cosmopolitan and abundant soil bacterium.</title>
        <authorList>
            <person name="Carini P."/>
        </authorList>
    </citation>
    <scope>NUCLEOTIDE SEQUENCE [LARGE SCALE GENOMIC DNA]</scope>
    <source>
        <strain evidence="7 8">AZCC 1608</strain>
    </source>
</reference>
<evidence type="ECO:0000256" key="5">
    <source>
        <dbReference type="ARBA" id="ARBA00023163"/>
    </source>
</evidence>
<gene>
    <name evidence="7" type="ORF">V1286_005535</name>
</gene>
<comment type="function">
    <text evidence="1">NodD regulates the expression of the nodABCFE genes which encode other nodulation proteins. NodD is also a negative regulator of its own expression. Binds flavonoids as inducers.</text>
</comment>
<dbReference type="Pfam" id="PF03466">
    <property type="entry name" value="LysR_substrate"/>
    <property type="match status" value="1"/>
</dbReference>
<comment type="caution">
    <text evidence="7">The sequence shown here is derived from an EMBL/GenBank/DDBJ whole genome shotgun (WGS) entry which is preliminary data.</text>
</comment>
<protein>
    <submittedName>
        <fullName evidence="7">DNA-binding transcriptional LysR family regulator</fullName>
    </submittedName>
</protein>
<evidence type="ECO:0000259" key="6">
    <source>
        <dbReference type="PROSITE" id="PS50931"/>
    </source>
</evidence>
<dbReference type="SUPFAM" id="SSF46785">
    <property type="entry name" value="Winged helix' DNA-binding domain"/>
    <property type="match status" value="1"/>
</dbReference>
<keyword evidence="5" id="KW-0804">Transcription</keyword>
<keyword evidence="4 7" id="KW-0238">DNA-binding</keyword>
<evidence type="ECO:0000256" key="3">
    <source>
        <dbReference type="ARBA" id="ARBA00023015"/>
    </source>
</evidence>
<dbReference type="Gene3D" id="3.40.190.290">
    <property type="match status" value="1"/>
</dbReference>
<dbReference type="InterPro" id="IPR005119">
    <property type="entry name" value="LysR_subst-bd"/>
</dbReference>
<comment type="similarity">
    <text evidence="2">Belongs to the LysR transcriptional regulatory family.</text>
</comment>
<sequence length="295" mass="32190">MLEAVSAAGSMARAAEQLAISQPTISKAIADLERDLGVALFDRSSRGAELTPSGYILLRRGRAMLDELQQGLQEIENLSDPTVGEVRVGAVDAWSAYISIVVERTSRRYPKIIYKVVFGDSDTLFTALRNRTVDVVISRAVLARSQPDLDTEVLFHDRVTVVTSAAHPLARRRNIALRDLLDERWVIGPPDSFLYQLMLEAFQAKGLPMPKAMVTTLSIQLRLDLLQSGYFVTVDTSAMMDHPGRKGRIKALPVDLGDIAGPMAAVTLKGRQPSGALKLVLNEARAIGRSISVGK</sequence>
<keyword evidence="8" id="KW-1185">Reference proteome</keyword>
<evidence type="ECO:0000313" key="8">
    <source>
        <dbReference type="Proteomes" id="UP001364224"/>
    </source>
</evidence>
<dbReference type="Gene3D" id="1.10.10.10">
    <property type="entry name" value="Winged helix-like DNA-binding domain superfamily/Winged helix DNA-binding domain"/>
    <property type="match status" value="1"/>
</dbReference>
<dbReference type="Pfam" id="PF00126">
    <property type="entry name" value="HTH_1"/>
    <property type="match status" value="1"/>
</dbReference>
<dbReference type="PANTHER" id="PTHR30419:SF8">
    <property type="entry name" value="NITROGEN ASSIMILATION TRANSCRIPTIONAL ACTIVATOR-RELATED"/>
    <property type="match status" value="1"/>
</dbReference>
<feature type="domain" description="HTH lysR-type" evidence="6">
    <location>
        <begin position="1"/>
        <end position="51"/>
    </location>
</feature>
<keyword evidence="3" id="KW-0805">Transcription regulation</keyword>
<dbReference type="GO" id="GO:0003677">
    <property type="term" value="F:DNA binding"/>
    <property type="evidence" value="ECO:0007669"/>
    <property type="project" value="UniProtKB-KW"/>
</dbReference>
<name>A0ABU8BIR7_9BRAD</name>
<dbReference type="EMBL" id="JAZHRV010000001">
    <property type="protein sequence ID" value="MEH2558006.1"/>
    <property type="molecule type" value="Genomic_DNA"/>
</dbReference>
<dbReference type="Proteomes" id="UP001364224">
    <property type="component" value="Unassembled WGS sequence"/>
</dbReference>
<dbReference type="PANTHER" id="PTHR30419">
    <property type="entry name" value="HTH-TYPE TRANSCRIPTIONAL REGULATOR YBHD"/>
    <property type="match status" value="1"/>
</dbReference>
<organism evidence="7 8">
    <name type="scientific">Bradyrhizobium algeriense</name>
    <dbReference type="NCBI Taxonomy" id="634784"/>
    <lineage>
        <taxon>Bacteria</taxon>
        <taxon>Pseudomonadati</taxon>
        <taxon>Pseudomonadota</taxon>
        <taxon>Alphaproteobacteria</taxon>
        <taxon>Hyphomicrobiales</taxon>
        <taxon>Nitrobacteraceae</taxon>
        <taxon>Bradyrhizobium</taxon>
    </lineage>
</organism>
<dbReference type="PRINTS" id="PR00039">
    <property type="entry name" value="HTHLYSR"/>
</dbReference>
<dbReference type="PROSITE" id="PS50931">
    <property type="entry name" value="HTH_LYSR"/>
    <property type="match status" value="1"/>
</dbReference>
<accession>A0ABU8BIR7</accession>
<evidence type="ECO:0000256" key="4">
    <source>
        <dbReference type="ARBA" id="ARBA00023125"/>
    </source>
</evidence>
<dbReference type="InterPro" id="IPR036390">
    <property type="entry name" value="WH_DNA-bd_sf"/>
</dbReference>
<evidence type="ECO:0000256" key="1">
    <source>
        <dbReference type="ARBA" id="ARBA00003502"/>
    </source>
</evidence>